<dbReference type="InterPro" id="IPR045670">
    <property type="entry name" value="DUF5916"/>
</dbReference>
<gene>
    <name evidence="3" type="ORF">AO498_02445</name>
</gene>
<protein>
    <submittedName>
        <fullName evidence="3">Hydrolase</fullName>
    </submittedName>
</protein>
<dbReference type="CDD" id="cd09618">
    <property type="entry name" value="CBM9_like_2"/>
    <property type="match status" value="1"/>
</dbReference>
<keyword evidence="4" id="KW-1185">Reference proteome</keyword>
<dbReference type="GO" id="GO:0016052">
    <property type="term" value="P:carbohydrate catabolic process"/>
    <property type="evidence" value="ECO:0007669"/>
    <property type="project" value="InterPro"/>
</dbReference>
<dbReference type="PATRIC" id="fig|1727163.4.peg.512"/>
<organism evidence="3 4">
    <name type="scientific">Algoriphagus sanaruensis</name>
    <dbReference type="NCBI Taxonomy" id="1727163"/>
    <lineage>
        <taxon>Bacteria</taxon>
        <taxon>Pseudomonadati</taxon>
        <taxon>Bacteroidota</taxon>
        <taxon>Cytophagia</taxon>
        <taxon>Cytophagales</taxon>
        <taxon>Cyclobacteriaceae</taxon>
        <taxon>Algoriphagus</taxon>
    </lineage>
</organism>
<dbReference type="Gene3D" id="2.60.40.1190">
    <property type="match status" value="1"/>
</dbReference>
<dbReference type="InterPro" id="IPR010502">
    <property type="entry name" value="Carb-bd_dom_fam9"/>
</dbReference>
<dbReference type="GO" id="GO:0004553">
    <property type="term" value="F:hydrolase activity, hydrolyzing O-glycosyl compounds"/>
    <property type="evidence" value="ECO:0007669"/>
    <property type="project" value="InterPro"/>
</dbReference>
<proteinExistence type="predicted"/>
<reference evidence="4" key="1">
    <citation type="submission" date="2015-09" db="EMBL/GenBank/DDBJ databases">
        <title>Complete sequence of Algoriphagus sp. M8-2.</title>
        <authorList>
            <person name="Shintani M."/>
        </authorList>
    </citation>
    <scope>NUCLEOTIDE SEQUENCE [LARGE SCALE GENOMIC DNA]</scope>
    <source>
        <strain evidence="4">M8-2</strain>
    </source>
</reference>
<feature type="domain" description="Carbohydrate-binding" evidence="1">
    <location>
        <begin position="55"/>
        <end position="216"/>
    </location>
</feature>
<evidence type="ECO:0000313" key="4">
    <source>
        <dbReference type="Proteomes" id="UP000073816"/>
    </source>
</evidence>
<evidence type="ECO:0000259" key="2">
    <source>
        <dbReference type="Pfam" id="PF19313"/>
    </source>
</evidence>
<dbReference type="KEGG" id="alm:AO498_02445"/>
<dbReference type="SUPFAM" id="SSF49344">
    <property type="entry name" value="CBD9-like"/>
    <property type="match status" value="1"/>
</dbReference>
<dbReference type="EMBL" id="CP012836">
    <property type="protein sequence ID" value="AMQ55241.1"/>
    <property type="molecule type" value="Genomic_DNA"/>
</dbReference>
<reference evidence="3 4" key="2">
    <citation type="journal article" date="2016" name="Genome Announc.">
        <title>Complete Genome Sequence of Algoriphagus sp. Strain M8-2, Isolated from a Brackish Lake.</title>
        <authorList>
            <person name="Muraguchi Y."/>
            <person name="Kushimoto K."/>
            <person name="Ohtsubo Y."/>
            <person name="Suzuki T."/>
            <person name="Dohra H."/>
            <person name="Kimbara K."/>
            <person name="Shintani M."/>
        </authorList>
    </citation>
    <scope>NUCLEOTIDE SEQUENCE [LARGE SCALE GENOMIC DNA]</scope>
    <source>
        <strain evidence="3 4">M8-2</strain>
    </source>
</reference>
<name>A0A142EJD6_9BACT</name>
<dbReference type="STRING" id="1727163.AO498_02445"/>
<dbReference type="Pfam" id="PF19313">
    <property type="entry name" value="DUF5916"/>
    <property type="match status" value="1"/>
</dbReference>
<dbReference type="AlphaFoldDB" id="A0A142EJD6"/>
<dbReference type="Pfam" id="PF06452">
    <property type="entry name" value="CBM9_1"/>
    <property type="match status" value="1"/>
</dbReference>
<evidence type="ECO:0000259" key="1">
    <source>
        <dbReference type="Pfam" id="PF06452"/>
    </source>
</evidence>
<keyword evidence="3" id="KW-0378">Hydrolase</keyword>
<feature type="domain" description="DUF5916" evidence="2">
    <location>
        <begin position="256"/>
        <end position="725"/>
    </location>
</feature>
<evidence type="ECO:0000313" key="3">
    <source>
        <dbReference type="EMBL" id="AMQ55241.1"/>
    </source>
</evidence>
<accession>A0A142EJD6</accession>
<sequence length="751" mass="86829">MDKSTFVLNRPYMKFTQYLLTFCLSLIIVWTANGQSTSSTENAFAFKLSEPISLDGILDEEIWKNQEGWNGNFRQYFPSDTSTSQINTRVKVAFDDNNLYLAAVMENNGPRKYVSTSLRRDFRGEQNDAIVFVFDTFNDKTNAFSFGVNPYGVQREGLIANGGNRSEDFSLAWDNKWYSQAKIFENHWQVEIVIPLSTLRFNEGAQNWNVNFYRIDSHYGERSTWSPIPRNFPVISTAFLRKLIFEEPLRKSTANISLIPYVAGRTNTNFLENTSESLTPAIGGDAKIGIGPALNLDLTFNPDFSQVEVDQQVTNLDRFEIFFPERRQFFLENADLFESFGQPRSRPFFSRRIGVDIDSATGQNVQSKIIYGARLSGKLNENWRIGVMNMQTATDESAGIAGKNFSVFAVQKKVFARSNVGLIYVNRESLALDEFQQLFDPQAYNRLLGVDYNLNSANGKFTGKVFYHRTFETEDVAKPYSFNAYMLFTDIHWNWTISVQDVGKSFNPAVGFVPRVDFKRFNPDLSYLFYPKSKLINRHGPKIEFEGYWNETLGTTDRDINLGYIVRFNSFAQLEIAQKNRFIYLFSDFDPTRTGGETLKAGTEYQFRNVTVDYRSNPRNMFNLQLLGEFGQYFTGNIQRITTQTGIRLGYLANISMNFNYARIRMPKPQNDADLVLVGPRIDLTFTKNLFWTTFIQYNNQIDNLNINTRLQWRYAPVSDFFLVYTDNYFPGDFMPKQRSLVFKLNYWLNL</sequence>
<dbReference type="GO" id="GO:0030246">
    <property type="term" value="F:carbohydrate binding"/>
    <property type="evidence" value="ECO:0007669"/>
    <property type="project" value="InterPro"/>
</dbReference>
<dbReference type="Proteomes" id="UP000073816">
    <property type="component" value="Chromosome"/>
</dbReference>